<dbReference type="PANTHER" id="PTHR42756:SF1">
    <property type="entry name" value="TRANSCRIPTIONAL REPRESSOR OF EMRAB OPERON"/>
    <property type="match status" value="1"/>
</dbReference>
<keyword evidence="3" id="KW-0804">Transcription</keyword>
<dbReference type="Proteomes" id="UP000231655">
    <property type="component" value="Unassembled WGS sequence"/>
</dbReference>
<dbReference type="PRINTS" id="PR00598">
    <property type="entry name" value="HTHMARR"/>
</dbReference>
<reference evidence="5 8" key="2">
    <citation type="journal article" date="2018" name="Int. J. Syst. Evol. Microbiol.">
        <title>Pseudooceanicola lipolyticus sp. nov., a marine alphaproteobacterium, reclassification of Oceanicola flagellatus as Pseudooceanicola flagellatus comb. nov. and emended description of the genus Pseudooceanicola.</title>
        <authorList>
            <person name="Huang M.-M."/>
            <person name="Guo L.-L."/>
            <person name="Wu Y.-H."/>
            <person name="Lai Q.-L."/>
            <person name="Shao Z.-Z."/>
            <person name="Wang C.-S."/>
            <person name="Wu M."/>
            <person name="Xu X.-W."/>
        </authorList>
    </citation>
    <scope>NUCLEOTIDE SEQUENCE [LARGE SCALE GENOMIC DNA]</scope>
    <source>
        <strain evidence="5 8">Ar-45</strain>
    </source>
</reference>
<evidence type="ECO:0000313" key="8">
    <source>
        <dbReference type="Proteomes" id="UP000231702"/>
    </source>
</evidence>
<dbReference type="SUPFAM" id="SSF46785">
    <property type="entry name" value="Winged helix' DNA-binding domain"/>
    <property type="match status" value="1"/>
</dbReference>
<organism evidence="6 7">
    <name type="scientific">Pseudooceanicola antarcticus</name>
    <dbReference type="NCBI Taxonomy" id="1247613"/>
    <lineage>
        <taxon>Bacteria</taxon>
        <taxon>Pseudomonadati</taxon>
        <taxon>Pseudomonadota</taxon>
        <taxon>Alphaproteobacteria</taxon>
        <taxon>Rhodobacterales</taxon>
        <taxon>Paracoccaceae</taxon>
        <taxon>Pseudooceanicola</taxon>
    </lineage>
</organism>
<dbReference type="Pfam" id="PF01047">
    <property type="entry name" value="MarR"/>
    <property type="match status" value="1"/>
</dbReference>
<sequence length="163" mass="18570">MYEWIRTVNERADIELGTSSVAQKYMLLDVLVHLLRRAHFNCESQFPEVFSDYDITSRQLALLLVIGQRPNSSQKAIGEMVALDVNTVSDTLRRMERKGLVRRAASLTDARSICVSLTSKGFQLLEGADEDLQRLERRVVSNLDAGEEQQLKDLLRKMMNISL</sequence>
<feature type="domain" description="HTH marR-type" evidence="4">
    <location>
        <begin position="24"/>
        <end position="160"/>
    </location>
</feature>
<proteinExistence type="predicted"/>
<dbReference type="Proteomes" id="UP000231702">
    <property type="component" value="Unassembled WGS sequence"/>
</dbReference>
<dbReference type="InterPro" id="IPR036388">
    <property type="entry name" value="WH-like_DNA-bd_sf"/>
</dbReference>
<evidence type="ECO:0000256" key="3">
    <source>
        <dbReference type="ARBA" id="ARBA00023163"/>
    </source>
</evidence>
<dbReference type="InterPro" id="IPR036390">
    <property type="entry name" value="WH_DNA-bd_sf"/>
</dbReference>
<dbReference type="InterPro" id="IPR000835">
    <property type="entry name" value="HTH_MarR-typ"/>
</dbReference>
<protein>
    <submittedName>
        <fullName evidence="6">DNA-binding transcriptional regulator, MarR family</fullName>
    </submittedName>
    <submittedName>
        <fullName evidence="5">MarR family transcriptional regulator</fullName>
    </submittedName>
</protein>
<evidence type="ECO:0000256" key="1">
    <source>
        <dbReference type="ARBA" id="ARBA00023015"/>
    </source>
</evidence>
<evidence type="ECO:0000313" key="5">
    <source>
        <dbReference type="EMBL" id="PJE27458.1"/>
    </source>
</evidence>
<keyword evidence="8" id="KW-1185">Reference proteome</keyword>
<dbReference type="EMBL" id="PGTD01000017">
    <property type="protein sequence ID" value="PJE27458.1"/>
    <property type="molecule type" value="Genomic_DNA"/>
</dbReference>
<dbReference type="PANTHER" id="PTHR42756">
    <property type="entry name" value="TRANSCRIPTIONAL REGULATOR, MARR"/>
    <property type="match status" value="1"/>
</dbReference>
<evidence type="ECO:0000313" key="6">
    <source>
        <dbReference type="EMBL" id="SNY39569.1"/>
    </source>
</evidence>
<dbReference type="Gene3D" id="1.10.10.10">
    <property type="entry name" value="Winged helix-like DNA-binding domain superfamily/Winged helix DNA-binding domain"/>
    <property type="match status" value="1"/>
</dbReference>
<keyword evidence="1" id="KW-0805">Transcription regulation</keyword>
<dbReference type="EMBL" id="OBEA01000001">
    <property type="protein sequence ID" value="SNY39569.1"/>
    <property type="molecule type" value="Genomic_DNA"/>
</dbReference>
<reference evidence="6 7" key="1">
    <citation type="submission" date="2017-09" db="EMBL/GenBank/DDBJ databases">
        <authorList>
            <person name="Ehlers B."/>
            <person name="Leendertz F.H."/>
        </authorList>
    </citation>
    <scope>NUCLEOTIDE SEQUENCE [LARGE SCALE GENOMIC DNA]</scope>
    <source>
        <strain evidence="6 7">CGMCC 1.12662</strain>
    </source>
</reference>
<dbReference type="GO" id="GO:0003700">
    <property type="term" value="F:DNA-binding transcription factor activity"/>
    <property type="evidence" value="ECO:0007669"/>
    <property type="project" value="InterPro"/>
</dbReference>
<evidence type="ECO:0000313" key="7">
    <source>
        <dbReference type="Proteomes" id="UP000231655"/>
    </source>
</evidence>
<dbReference type="AlphaFoldDB" id="A0A285HV57"/>
<evidence type="ECO:0000256" key="2">
    <source>
        <dbReference type="ARBA" id="ARBA00023125"/>
    </source>
</evidence>
<dbReference type="PROSITE" id="PS50995">
    <property type="entry name" value="HTH_MARR_2"/>
    <property type="match status" value="1"/>
</dbReference>
<name>A0A285HV57_9RHOB</name>
<evidence type="ECO:0000259" key="4">
    <source>
        <dbReference type="PROSITE" id="PS50995"/>
    </source>
</evidence>
<accession>A0A285HV57</accession>
<dbReference type="GO" id="GO:0003677">
    <property type="term" value="F:DNA binding"/>
    <property type="evidence" value="ECO:0007669"/>
    <property type="project" value="UniProtKB-KW"/>
</dbReference>
<keyword evidence="2 6" id="KW-0238">DNA-binding</keyword>
<dbReference type="SMART" id="SM00347">
    <property type="entry name" value="HTH_MARR"/>
    <property type="match status" value="1"/>
</dbReference>
<gene>
    <name evidence="5" type="ORF">CVM39_12770</name>
    <name evidence="6" type="ORF">SAMN06297129_0607</name>
</gene>